<dbReference type="InterPro" id="IPR016162">
    <property type="entry name" value="Ald_DH_N"/>
</dbReference>
<keyword evidence="1 3" id="KW-0560">Oxidoreductase</keyword>
<keyword evidence="6" id="KW-1185">Reference proteome</keyword>
<evidence type="ECO:0000259" key="4">
    <source>
        <dbReference type="Pfam" id="PF00171"/>
    </source>
</evidence>
<dbReference type="Gene3D" id="3.40.309.10">
    <property type="entry name" value="Aldehyde Dehydrogenase, Chain A, domain 2"/>
    <property type="match status" value="1"/>
</dbReference>
<sequence>MPLLNEVRAFLDRDHGLVIDGASQASTGGRLDVLDPATEKVITTVAAASAVDVEDAVAAARRAFESGVWSGLAPTERATILWRAADLIEARREFFMQLETVDNGMPRMVAEGGLAVVIDVLRYMAGLVTKIEGMTLTPSRRTPTTTATSLLREPLGVVGLITPWNAPLLITVEKVAPALACGNTVVLKPAEWTPLSALALADVFAEAGLPAGVFNVVAGDGVTAGRALVRSRGVNKIGFTGSTAVGKEIARECATDLKRVSLELGGKSPNLIFADADLDAAIPAAAAAVFRNQGQSCTAAARLYVERATYQQVVDGIVAAAGRLTVGPGLEPGVDFGPLVSAEHRDRVSGYVERAVGDGAALLTGGTRPDREGFFFAPTVFAEVTSQHQIQREEVFGPVMTVTPFDDEGEVLSWANDSEFGLASSLWTSDISRANRVSRALQAGVVWVNCFGVFDAAVPLGGYKQSGWGRENGQAVIETYSQLKAVTTVYG</sequence>
<dbReference type="InterPro" id="IPR016160">
    <property type="entry name" value="Ald_DH_CS_CYS"/>
</dbReference>
<feature type="active site" evidence="2">
    <location>
        <position position="263"/>
    </location>
</feature>
<protein>
    <submittedName>
        <fullName evidence="5">Aldehyde dehydrogenase family protein</fullName>
    </submittedName>
</protein>
<reference evidence="5" key="1">
    <citation type="submission" date="2022-05" db="EMBL/GenBank/DDBJ databases">
        <title>Jatrophihabitans sp. SB3-54 whole genome sequence.</title>
        <authorList>
            <person name="Suh M.K."/>
            <person name="Eom M.K."/>
            <person name="Kim J.S."/>
            <person name="Kim H.S."/>
            <person name="Do H.E."/>
            <person name="Shin Y.K."/>
            <person name="Lee J.-S."/>
        </authorList>
    </citation>
    <scope>NUCLEOTIDE SEQUENCE</scope>
    <source>
        <strain evidence="5">SB3-54</strain>
    </source>
</reference>
<evidence type="ECO:0000313" key="6">
    <source>
        <dbReference type="Proteomes" id="UP001164693"/>
    </source>
</evidence>
<dbReference type="SUPFAM" id="SSF53720">
    <property type="entry name" value="ALDH-like"/>
    <property type="match status" value="1"/>
</dbReference>
<evidence type="ECO:0000256" key="2">
    <source>
        <dbReference type="PROSITE-ProRule" id="PRU10007"/>
    </source>
</evidence>
<dbReference type="InterPro" id="IPR015590">
    <property type="entry name" value="Aldehyde_DH_dom"/>
</dbReference>
<proteinExistence type="inferred from homology"/>
<evidence type="ECO:0000256" key="1">
    <source>
        <dbReference type="ARBA" id="ARBA00023002"/>
    </source>
</evidence>
<evidence type="ECO:0000256" key="3">
    <source>
        <dbReference type="RuleBase" id="RU003345"/>
    </source>
</evidence>
<dbReference type="EMBL" id="CP097463">
    <property type="protein sequence ID" value="WAX58974.1"/>
    <property type="molecule type" value="Genomic_DNA"/>
</dbReference>
<dbReference type="PROSITE" id="PS00070">
    <property type="entry name" value="ALDEHYDE_DEHYDR_CYS"/>
    <property type="match status" value="1"/>
</dbReference>
<evidence type="ECO:0000313" key="5">
    <source>
        <dbReference type="EMBL" id="WAX58974.1"/>
    </source>
</evidence>
<dbReference type="PROSITE" id="PS00687">
    <property type="entry name" value="ALDEHYDE_DEHYDR_GLU"/>
    <property type="match status" value="1"/>
</dbReference>
<feature type="domain" description="Aldehyde dehydrogenase" evidence="4">
    <location>
        <begin position="27"/>
        <end position="486"/>
    </location>
</feature>
<dbReference type="RefSeq" id="WP_269445513.1">
    <property type="nucleotide sequence ID" value="NZ_CP097463.1"/>
</dbReference>
<dbReference type="InterPro" id="IPR016161">
    <property type="entry name" value="Ald_DH/histidinol_DH"/>
</dbReference>
<dbReference type="InterPro" id="IPR029510">
    <property type="entry name" value="Ald_DH_CS_GLU"/>
</dbReference>
<dbReference type="InterPro" id="IPR016163">
    <property type="entry name" value="Ald_DH_C"/>
</dbReference>
<comment type="similarity">
    <text evidence="3">Belongs to the aldehyde dehydrogenase family.</text>
</comment>
<name>A0ABY7K2A3_9ACTN</name>
<dbReference type="Pfam" id="PF00171">
    <property type="entry name" value="Aldedh"/>
    <property type="match status" value="1"/>
</dbReference>
<organism evidence="5 6">
    <name type="scientific">Jatrophihabitans cynanchi</name>
    <dbReference type="NCBI Taxonomy" id="2944128"/>
    <lineage>
        <taxon>Bacteria</taxon>
        <taxon>Bacillati</taxon>
        <taxon>Actinomycetota</taxon>
        <taxon>Actinomycetes</taxon>
        <taxon>Jatrophihabitantales</taxon>
        <taxon>Jatrophihabitantaceae</taxon>
        <taxon>Jatrophihabitans</taxon>
    </lineage>
</organism>
<gene>
    <name evidence="5" type="ORF">M6B22_09500</name>
</gene>
<dbReference type="Proteomes" id="UP001164693">
    <property type="component" value="Chromosome"/>
</dbReference>
<dbReference type="Gene3D" id="3.40.605.10">
    <property type="entry name" value="Aldehyde Dehydrogenase, Chain A, domain 1"/>
    <property type="match status" value="1"/>
</dbReference>
<dbReference type="PANTHER" id="PTHR11699">
    <property type="entry name" value="ALDEHYDE DEHYDROGENASE-RELATED"/>
    <property type="match status" value="1"/>
</dbReference>
<accession>A0ABY7K2A3</accession>